<dbReference type="GO" id="GO:0006366">
    <property type="term" value="P:transcription by RNA polymerase II"/>
    <property type="evidence" value="ECO:0007669"/>
    <property type="project" value="TreeGrafter"/>
</dbReference>
<dbReference type="Gene3D" id="1.20.5.340">
    <property type="match status" value="1"/>
</dbReference>
<proteinExistence type="inferred from homology"/>
<dbReference type="SUPFAM" id="SSF55257">
    <property type="entry name" value="RBP11-like subunits of RNA polymerase"/>
    <property type="match status" value="1"/>
</dbReference>
<evidence type="ECO:0000256" key="11">
    <source>
        <dbReference type="ARBA" id="ARBA00023242"/>
    </source>
</evidence>
<evidence type="ECO:0000256" key="5">
    <source>
        <dbReference type="ARBA" id="ARBA00022692"/>
    </source>
</evidence>
<dbReference type="GO" id="GO:0046983">
    <property type="term" value="F:protein dimerization activity"/>
    <property type="evidence" value="ECO:0007669"/>
    <property type="project" value="InterPro"/>
</dbReference>
<dbReference type="GO" id="GO:0003677">
    <property type="term" value="F:DNA binding"/>
    <property type="evidence" value="ECO:0007669"/>
    <property type="project" value="InterPro"/>
</dbReference>
<sequence length="636" mass="71888">MTDNFNSNRGASLPAELEVRVRSLGKNYIDFVLSNVDLSVANTLRRVMIAEVPTMAIDMVEFFENSSVLADEFIAHRLGLIPLTSEKAKDFKYTRDCTCAQNCQYCSVEISLHAKCTDDGTLSVTSRDLVSSNPDVVPVLEDSEDRGILIAKLRKGQELKLQCVVKKGIAKEHAKWSPVSVIEFEYDPYNKLRHTDYWFEKDRDAEWPLSKNAEEEEPIDPNQKYDFNGTIKHIYMGVETKGSLPPESVVSIATKLIQEKLGTLQISIEEESKLLDGDNNVAANCYRRNSIKNNTIIKSQTLSKQISQLSDSNLPKEAEKKSRVEKLVPFADQNDVDEWIPEIEKNKLNHNTTSLEKNPINLSKKSFSLSADKVNSGNINKSLISEPKKISNNGYSSNIDDKETLLDQLNVRKLGSISDAEKTYESAKLALGGSIHPLNTYEVINMLKDANFSSKKAESLTNCIRDLLIKQIASMMSKTCLSEQVENNSYEIKAAIQQLRIEMLLMHKNSHSIIQSESSCVARELEILSQQIKEEIMKLRSNISIEMNNRRYERFDSIKDLEVHRQEMETTYYYLLGEVKTDIEATKLNIIRKGFLTILITGLVVIIFIPKKNKDSPGNDTTLPENEASILNPEIV</sequence>
<keyword evidence="6" id="KW-1133">Transmembrane helix</keyword>
<dbReference type="InterPro" id="IPR024461">
    <property type="entry name" value="CCDC90-like"/>
</dbReference>
<comment type="caution">
    <text evidence="16">The sequence shown here is derived from an EMBL/GenBank/DDBJ whole genome shotgun (WGS) entry which is preliminary data.</text>
</comment>
<dbReference type="PANTHER" id="PTHR11800:SF2">
    <property type="entry name" value="DNA-DIRECTED RNA POLYMERASE II SUBUNIT RPB3"/>
    <property type="match status" value="1"/>
</dbReference>
<evidence type="ECO:0000256" key="14">
    <source>
        <dbReference type="SAM" id="MobiDB-lite"/>
    </source>
</evidence>
<keyword evidence="8" id="KW-0496">Mitochondrion</keyword>
<dbReference type="SUPFAM" id="SSF56553">
    <property type="entry name" value="Insert subdomain of RNA polymerase alpha subunit"/>
    <property type="match status" value="1"/>
</dbReference>
<comment type="similarity">
    <text evidence="12">Belongs to the archaeal Rpo3/eukaryotic RPB3 RNA polymerase subunit family.</text>
</comment>
<keyword evidence="17" id="KW-1185">Reference proteome</keyword>
<dbReference type="InterPro" id="IPR022842">
    <property type="entry name" value="RNAP_Rpo3/Rpb3/RPAC1"/>
</dbReference>
<reference evidence="16 17" key="1">
    <citation type="submission" date="2017-01" db="EMBL/GenBank/DDBJ databases">
        <authorList>
            <person name="Mah S.A."/>
            <person name="Swanson W.J."/>
            <person name="Moy G.W."/>
            <person name="Vacquier V.D."/>
        </authorList>
    </citation>
    <scope>NUCLEOTIDE SEQUENCE [LARGE SCALE GENOMIC DNA]</scope>
    <source>
        <strain evidence="16 17">GSMNP</strain>
    </source>
</reference>
<dbReference type="Gene3D" id="3.30.1360.10">
    <property type="entry name" value="RNA polymerase, RBP11-like subunit"/>
    <property type="match status" value="1"/>
</dbReference>
<dbReference type="InterPro" id="IPR011262">
    <property type="entry name" value="DNA-dir_RNA_pol_insert"/>
</dbReference>
<keyword evidence="4 16" id="KW-0240">DNA-directed RNA polymerase</keyword>
<evidence type="ECO:0000256" key="4">
    <source>
        <dbReference type="ARBA" id="ARBA00022478"/>
    </source>
</evidence>
<dbReference type="AlphaFoldDB" id="A0A1R1XKC3"/>
<evidence type="ECO:0000313" key="17">
    <source>
        <dbReference type="Proteomes" id="UP000187283"/>
    </source>
</evidence>
<evidence type="ECO:0000313" key="16">
    <source>
        <dbReference type="EMBL" id="OMJ15056.1"/>
    </source>
</evidence>
<dbReference type="FunFam" id="2.170.120.12:FF:000002">
    <property type="entry name" value="DNA-directed RNA polymerase II subunit RPB3"/>
    <property type="match status" value="1"/>
</dbReference>
<dbReference type="PANTHER" id="PTHR11800">
    <property type="entry name" value="DNA-DIRECTED RNA POLYMERASE"/>
    <property type="match status" value="1"/>
</dbReference>
<dbReference type="Gene3D" id="2.170.120.12">
    <property type="entry name" value="DNA-directed RNA polymerase, insert domain"/>
    <property type="match status" value="1"/>
</dbReference>
<keyword evidence="9" id="KW-0472">Membrane</keyword>
<dbReference type="Proteomes" id="UP000187283">
    <property type="component" value="Unassembled WGS sequence"/>
</dbReference>
<evidence type="ECO:0000256" key="9">
    <source>
        <dbReference type="ARBA" id="ARBA00023136"/>
    </source>
</evidence>
<name>A0A1R1XKC3_9FUNG</name>
<dbReference type="GO" id="GO:0016020">
    <property type="term" value="C:membrane"/>
    <property type="evidence" value="ECO:0007669"/>
    <property type="project" value="UniProtKB-SubCell"/>
</dbReference>
<keyword evidence="11" id="KW-0539">Nucleus</keyword>
<evidence type="ECO:0000256" key="1">
    <source>
        <dbReference type="ARBA" id="ARBA00004123"/>
    </source>
</evidence>
<keyword evidence="10" id="KW-0804">Transcription</keyword>
<dbReference type="GO" id="GO:0005739">
    <property type="term" value="C:mitochondrion"/>
    <property type="evidence" value="ECO:0007669"/>
    <property type="project" value="UniProtKB-SubCell"/>
</dbReference>
<comment type="subcellular location">
    <subcellularLocation>
        <location evidence="3">Membrane</location>
    </subcellularLocation>
    <subcellularLocation>
        <location evidence="2">Mitochondrion</location>
    </subcellularLocation>
    <subcellularLocation>
        <location evidence="1">Nucleus</location>
    </subcellularLocation>
</comment>
<evidence type="ECO:0000256" key="2">
    <source>
        <dbReference type="ARBA" id="ARBA00004173"/>
    </source>
</evidence>
<evidence type="ECO:0000256" key="12">
    <source>
        <dbReference type="ARBA" id="ARBA00025804"/>
    </source>
</evidence>
<evidence type="ECO:0000259" key="15">
    <source>
        <dbReference type="SMART" id="SM00662"/>
    </source>
</evidence>
<dbReference type="Pfam" id="PF01000">
    <property type="entry name" value="RNA_pol_A_bac"/>
    <property type="match status" value="1"/>
</dbReference>
<evidence type="ECO:0000256" key="6">
    <source>
        <dbReference type="ARBA" id="ARBA00022989"/>
    </source>
</evidence>
<dbReference type="OrthoDB" id="270173at2759"/>
<dbReference type="GO" id="GO:0005665">
    <property type="term" value="C:RNA polymerase II, core complex"/>
    <property type="evidence" value="ECO:0007669"/>
    <property type="project" value="TreeGrafter"/>
</dbReference>
<evidence type="ECO:0000256" key="8">
    <source>
        <dbReference type="ARBA" id="ARBA00023128"/>
    </source>
</evidence>
<dbReference type="NCBIfam" id="NF001988">
    <property type="entry name" value="PRK00783.1"/>
    <property type="match status" value="1"/>
</dbReference>
<dbReference type="PROSITE" id="PS00446">
    <property type="entry name" value="RNA_POL_D_30KD"/>
    <property type="match status" value="1"/>
</dbReference>
<dbReference type="InterPro" id="IPR036643">
    <property type="entry name" value="RNApol_insert_sf"/>
</dbReference>
<dbReference type="HAMAP" id="MF_00320">
    <property type="entry name" value="RNApol_arch_Rpo3"/>
    <property type="match status" value="1"/>
</dbReference>
<dbReference type="STRING" id="133412.A0A1R1XKC3"/>
<dbReference type="InterPro" id="IPR001514">
    <property type="entry name" value="DNA-dir_RNA_pol_30-40kDasu_CS"/>
</dbReference>
<evidence type="ECO:0000256" key="13">
    <source>
        <dbReference type="ARBA" id="ARBA00072506"/>
    </source>
</evidence>
<keyword evidence="5" id="KW-0812">Transmembrane</keyword>
<evidence type="ECO:0000256" key="10">
    <source>
        <dbReference type="ARBA" id="ARBA00023163"/>
    </source>
</evidence>
<dbReference type="EMBL" id="LSSN01002795">
    <property type="protein sequence ID" value="OMJ15056.1"/>
    <property type="molecule type" value="Genomic_DNA"/>
</dbReference>
<feature type="domain" description="DNA-directed RNA polymerase RpoA/D/Rpb3-type" evidence="15">
    <location>
        <begin position="28"/>
        <end position="267"/>
    </location>
</feature>
<dbReference type="CDD" id="cd07031">
    <property type="entry name" value="RNAP_II_RPB3"/>
    <property type="match status" value="1"/>
</dbReference>
<dbReference type="Pfam" id="PF07798">
    <property type="entry name" value="CCDC90-like"/>
    <property type="match status" value="1"/>
</dbReference>
<dbReference type="GO" id="GO:0003899">
    <property type="term" value="F:DNA-directed RNA polymerase activity"/>
    <property type="evidence" value="ECO:0007669"/>
    <property type="project" value="InterPro"/>
</dbReference>
<dbReference type="Pfam" id="PF01193">
    <property type="entry name" value="RNA_pol_L"/>
    <property type="match status" value="1"/>
</dbReference>
<evidence type="ECO:0000256" key="7">
    <source>
        <dbReference type="ARBA" id="ARBA00023054"/>
    </source>
</evidence>
<feature type="region of interest" description="Disordered" evidence="14">
    <location>
        <begin position="616"/>
        <end position="636"/>
    </location>
</feature>
<organism evidence="16 17">
    <name type="scientific">Smittium culicis</name>
    <dbReference type="NCBI Taxonomy" id="133412"/>
    <lineage>
        <taxon>Eukaryota</taxon>
        <taxon>Fungi</taxon>
        <taxon>Fungi incertae sedis</taxon>
        <taxon>Zoopagomycota</taxon>
        <taxon>Kickxellomycotina</taxon>
        <taxon>Harpellomycetes</taxon>
        <taxon>Harpellales</taxon>
        <taxon>Legeriomycetaceae</taxon>
        <taxon>Smittium</taxon>
    </lineage>
</organism>
<accession>A0A1R1XKC3</accession>
<dbReference type="InterPro" id="IPR050518">
    <property type="entry name" value="Rpo3/RPB3_RNA_Pol_subunit"/>
</dbReference>
<protein>
    <recommendedName>
        <fullName evidence="13">DNA-directed RNA polymerase II subunit RPB3</fullName>
    </recommendedName>
</protein>
<dbReference type="InterPro" id="IPR036603">
    <property type="entry name" value="RBP11-like"/>
</dbReference>
<dbReference type="InterPro" id="IPR011263">
    <property type="entry name" value="DNA-dir_RNA_pol_RpoA/D/Rpb3"/>
</dbReference>
<gene>
    <name evidence="16" type="ORF">AYI70_g7514</name>
</gene>
<keyword evidence="7" id="KW-0175">Coiled coil</keyword>
<dbReference type="SMART" id="SM00662">
    <property type="entry name" value="RPOLD"/>
    <property type="match status" value="1"/>
</dbReference>
<evidence type="ECO:0000256" key="3">
    <source>
        <dbReference type="ARBA" id="ARBA00004370"/>
    </source>
</evidence>